<gene>
    <name evidence="2" type="ORF">KP803_15685</name>
</gene>
<dbReference type="AlphaFoldDB" id="A0A9X1XL43"/>
<keyword evidence="1" id="KW-0472">Membrane</keyword>
<feature type="transmembrane region" description="Helical" evidence="1">
    <location>
        <begin position="74"/>
        <end position="98"/>
    </location>
</feature>
<dbReference type="InterPro" id="IPR045644">
    <property type="entry name" value="DUF6404"/>
</dbReference>
<protein>
    <submittedName>
        <fullName evidence="2">DUF6404 family protein</fullName>
    </submittedName>
</protein>
<dbReference type="Proteomes" id="UP001139559">
    <property type="component" value="Unassembled WGS sequence"/>
</dbReference>
<keyword evidence="1" id="KW-1133">Transmembrane helix</keyword>
<dbReference type="RefSeq" id="WP_248009792.1">
    <property type="nucleotide sequence ID" value="NZ_JAJHVV010000009.1"/>
</dbReference>
<sequence length="112" mass="13255">MSYEFQLKAAHKELESKGVWRANFNPPLLKLFRFISMQIPPPYYQKFTINFIFTSLMFGLIFSILNWFNNTNPVTQILLEGVFSGLFFGLLMSVFYWVRKKQLGLTNWTELV</sequence>
<dbReference type="Pfam" id="PF19942">
    <property type="entry name" value="DUF6404"/>
    <property type="match status" value="1"/>
</dbReference>
<feature type="transmembrane region" description="Helical" evidence="1">
    <location>
        <begin position="47"/>
        <end position="68"/>
    </location>
</feature>
<dbReference type="EMBL" id="JAJHVV010000009">
    <property type="protein sequence ID" value="MCK6264721.1"/>
    <property type="molecule type" value="Genomic_DNA"/>
</dbReference>
<comment type="caution">
    <text evidence="2">The sequence shown here is derived from an EMBL/GenBank/DDBJ whole genome shotgun (WGS) entry which is preliminary data.</text>
</comment>
<accession>A0A9X1XL43</accession>
<keyword evidence="3" id="KW-1185">Reference proteome</keyword>
<proteinExistence type="predicted"/>
<evidence type="ECO:0000313" key="2">
    <source>
        <dbReference type="EMBL" id="MCK6264721.1"/>
    </source>
</evidence>
<evidence type="ECO:0000256" key="1">
    <source>
        <dbReference type="SAM" id="Phobius"/>
    </source>
</evidence>
<reference evidence="2" key="1">
    <citation type="submission" date="2021-11" db="EMBL/GenBank/DDBJ databases">
        <title>Vibrio ZSDE26 sp. nov. and Vibrio ZSDZ34 sp. nov., isolated from coastal seawater in Qingdao.</title>
        <authorList>
            <person name="Zhang P."/>
        </authorList>
    </citation>
    <scope>NUCLEOTIDE SEQUENCE</scope>
    <source>
        <strain evidence="2">ZSDE26</strain>
    </source>
</reference>
<organism evidence="2 3">
    <name type="scientific">Vibrio amylolyticus</name>
    <dbReference type="NCBI Taxonomy" id="2847292"/>
    <lineage>
        <taxon>Bacteria</taxon>
        <taxon>Pseudomonadati</taxon>
        <taxon>Pseudomonadota</taxon>
        <taxon>Gammaproteobacteria</taxon>
        <taxon>Vibrionales</taxon>
        <taxon>Vibrionaceae</taxon>
        <taxon>Vibrio</taxon>
    </lineage>
</organism>
<evidence type="ECO:0000313" key="3">
    <source>
        <dbReference type="Proteomes" id="UP001139559"/>
    </source>
</evidence>
<keyword evidence="1" id="KW-0812">Transmembrane</keyword>
<name>A0A9X1XL43_9VIBR</name>